<dbReference type="EMBL" id="UXSR01006657">
    <property type="protein sequence ID" value="VDD84572.1"/>
    <property type="molecule type" value="Genomic_DNA"/>
</dbReference>
<sequence>MPLRSIVELTTICLVMVWFQNGISCVEEKALLFEEALHRFCDAMSPTSTEATIEAPSSSSVKCGQDALAGDAPSHRASVLHDPACLRHLLAHISNLRNEIAVSESADNFVPRLLSSPSGQFIASLSSFTSGPLLEIHCGAQVND</sequence>
<evidence type="ECO:0008006" key="4">
    <source>
        <dbReference type="Google" id="ProtNLM"/>
    </source>
</evidence>
<name>A0A0R3URR9_MESCO</name>
<reference evidence="2 3" key="1">
    <citation type="submission" date="2018-10" db="EMBL/GenBank/DDBJ databases">
        <authorList>
            <consortium name="Pathogen Informatics"/>
        </authorList>
    </citation>
    <scope>NUCLEOTIDE SEQUENCE [LARGE SCALE GENOMIC DNA]</scope>
</reference>
<evidence type="ECO:0000256" key="1">
    <source>
        <dbReference type="SAM" id="SignalP"/>
    </source>
</evidence>
<accession>A0A0R3URR9</accession>
<feature type="chain" id="PRO_5030017611" description="Secreted protein" evidence="1">
    <location>
        <begin position="26"/>
        <end position="144"/>
    </location>
</feature>
<protein>
    <recommendedName>
        <fullName evidence="4">Secreted protein</fullName>
    </recommendedName>
</protein>
<evidence type="ECO:0000313" key="3">
    <source>
        <dbReference type="Proteomes" id="UP000267029"/>
    </source>
</evidence>
<evidence type="ECO:0000313" key="2">
    <source>
        <dbReference type="EMBL" id="VDD84572.1"/>
    </source>
</evidence>
<keyword evidence="1" id="KW-0732">Signal</keyword>
<dbReference type="Proteomes" id="UP000267029">
    <property type="component" value="Unassembled WGS sequence"/>
</dbReference>
<feature type="signal peptide" evidence="1">
    <location>
        <begin position="1"/>
        <end position="25"/>
    </location>
</feature>
<organism evidence="2 3">
    <name type="scientific">Mesocestoides corti</name>
    <name type="common">Flatworm</name>
    <dbReference type="NCBI Taxonomy" id="53468"/>
    <lineage>
        <taxon>Eukaryota</taxon>
        <taxon>Metazoa</taxon>
        <taxon>Spiralia</taxon>
        <taxon>Lophotrochozoa</taxon>
        <taxon>Platyhelminthes</taxon>
        <taxon>Cestoda</taxon>
        <taxon>Eucestoda</taxon>
        <taxon>Cyclophyllidea</taxon>
        <taxon>Mesocestoididae</taxon>
        <taxon>Mesocestoides</taxon>
    </lineage>
</organism>
<dbReference type="AlphaFoldDB" id="A0A0R3URR9"/>
<proteinExistence type="predicted"/>
<gene>
    <name evidence="2" type="ORF">MCOS_LOCUS10575</name>
</gene>
<keyword evidence="3" id="KW-1185">Reference proteome</keyword>